<dbReference type="GO" id="GO:0003677">
    <property type="term" value="F:DNA binding"/>
    <property type="evidence" value="ECO:0007669"/>
    <property type="project" value="InterPro"/>
</dbReference>
<feature type="domain" description="HTH cro/C1-type" evidence="1">
    <location>
        <begin position="10"/>
        <end position="66"/>
    </location>
</feature>
<dbReference type="OrthoDB" id="2474838at2"/>
<name>A0A3M8AQS2_9BACL</name>
<gene>
    <name evidence="2" type="ORF">EDM57_20455</name>
</gene>
<dbReference type="InterPro" id="IPR011990">
    <property type="entry name" value="TPR-like_helical_dom_sf"/>
</dbReference>
<evidence type="ECO:0000259" key="1">
    <source>
        <dbReference type="PROSITE" id="PS50943"/>
    </source>
</evidence>
<keyword evidence="3" id="KW-1185">Reference proteome</keyword>
<dbReference type="InterPro" id="IPR010982">
    <property type="entry name" value="Lambda_DNA-bd_dom_sf"/>
</dbReference>
<dbReference type="RefSeq" id="WP_122906535.1">
    <property type="nucleotide sequence ID" value="NZ_CP154342.1"/>
</dbReference>
<dbReference type="Gene3D" id="1.10.260.40">
    <property type="entry name" value="lambda repressor-like DNA-binding domains"/>
    <property type="match status" value="1"/>
</dbReference>
<dbReference type="Pfam" id="PF01381">
    <property type="entry name" value="HTH_3"/>
    <property type="match status" value="1"/>
</dbReference>
<sequence>MFTEVIGDLLLTYRQRENISLSELAERTGISKAALSKIESRETKRPGFSQWKKIASALQIPDVDIITAYLDSTDRPASIQLLLKEAIELNYPPVVQRVAMRLLETPKMDTFIALDHLLQATNDAKDHSVLLALYEVIIDYARKRGIPFYLGKGLYERYMLERDDFSRFEETYRRGKELLHYTDMLQPIERITFFYRMGTHAYILGYYMESIEFCRKGILEDETDNKAKASALISIVNSYLRLGDLILAELYLKKYEDSEYADYRKNHLRALLHAKQERHEDAIRLYEQCLAEAGQDSRVTIVSDLLEVYLESGKEDLIKELIVSEDQFLPSDILAHPYRIKLAARYYKRKGVSQIAVGCVEDGFDSLLQSISYYQQLGASEKVAEGIGLFLKHHRLQGKNISFEDMEFIERLCHNKVVNE</sequence>
<dbReference type="AlphaFoldDB" id="A0A3M8AQS2"/>
<dbReference type="SUPFAM" id="SSF47413">
    <property type="entry name" value="lambda repressor-like DNA-binding domains"/>
    <property type="match status" value="1"/>
</dbReference>
<comment type="caution">
    <text evidence="2">The sequence shown here is derived from an EMBL/GenBank/DDBJ whole genome shotgun (WGS) entry which is preliminary data.</text>
</comment>
<dbReference type="EMBL" id="RHHS01000052">
    <property type="protein sequence ID" value="RNB53017.1"/>
    <property type="molecule type" value="Genomic_DNA"/>
</dbReference>
<dbReference type="Gene3D" id="1.25.40.10">
    <property type="entry name" value="Tetratricopeptide repeat domain"/>
    <property type="match status" value="1"/>
</dbReference>
<dbReference type="Proteomes" id="UP000268829">
    <property type="component" value="Unassembled WGS sequence"/>
</dbReference>
<dbReference type="CDD" id="cd00093">
    <property type="entry name" value="HTH_XRE"/>
    <property type="match status" value="1"/>
</dbReference>
<organism evidence="2 3">
    <name type="scientific">Brevibacillus gelatini</name>
    <dbReference type="NCBI Taxonomy" id="1655277"/>
    <lineage>
        <taxon>Bacteria</taxon>
        <taxon>Bacillati</taxon>
        <taxon>Bacillota</taxon>
        <taxon>Bacilli</taxon>
        <taxon>Bacillales</taxon>
        <taxon>Paenibacillaceae</taxon>
        <taxon>Brevibacillus</taxon>
    </lineage>
</organism>
<reference evidence="2 3" key="1">
    <citation type="submission" date="2018-10" db="EMBL/GenBank/DDBJ databases">
        <title>Phylogenomics of Brevibacillus.</title>
        <authorList>
            <person name="Dunlap C."/>
        </authorList>
    </citation>
    <scope>NUCLEOTIDE SEQUENCE [LARGE SCALE GENOMIC DNA]</scope>
    <source>
        <strain evidence="2 3">DSM 100115</strain>
    </source>
</reference>
<dbReference type="SUPFAM" id="SSF48452">
    <property type="entry name" value="TPR-like"/>
    <property type="match status" value="1"/>
</dbReference>
<evidence type="ECO:0000313" key="2">
    <source>
        <dbReference type="EMBL" id="RNB53017.1"/>
    </source>
</evidence>
<accession>A0A3M8AQS2</accession>
<protein>
    <submittedName>
        <fullName evidence="2">Helix-turn-helix domain-containing protein</fullName>
    </submittedName>
</protein>
<evidence type="ECO:0000313" key="3">
    <source>
        <dbReference type="Proteomes" id="UP000268829"/>
    </source>
</evidence>
<dbReference type="PROSITE" id="PS50943">
    <property type="entry name" value="HTH_CROC1"/>
    <property type="match status" value="1"/>
</dbReference>
<dbReference type="SMART" id="SM00530">
    <property type="entry name" value="HTH_XRE"/>
    <property type="match status" value="1"/>
</dbReference>
<dbReference type="InterPro" id="IPR001387">
    <property type="entry name" value="Cro/C1-type_HTH"/>
</dbReference>
<proteinExistence type="predicted"/>